<feature type="domain" description="HTH araC/xylS-type" evidence="4">
    <location>
        <begin position="158"/>
        <end position="256"/>
    </location>
</feature>
<keyword evidence="6" id="KW-1185">Reference proteome</keyword>
<evidence type="ECO:0000256" key="1">
    <source>
        <dbReference type="ARBA" id="ARBA00023015"/>
    </source>
</evidence>
<proteinExistence type="predicted"/>
<dbReference type="InterPro" id="IPR020449">
    <property type="entry name" value="Tscrpt_reg_AraC-type_HTH"/>
</dbReference>
<keyword evidence="1" id="KW-0805">Transcription regulation</keyword>
<gene>
    <name evidence="5" type="ORF">EYB31_04980</name>
</gene>
<dbReference type="Proteomes" id="UP000293142">
    <property type="component" value="Unassembled WGS sequence"/>
</dbReference>
<dbReference type="PROSITE" id="PS00041">
    <property type="entry name" value="HTH_ARAC_FAMILY_1"/>
    <property type="match status" value="1"/>
</dbReference>
<dbReference type="SUPFAM" id="SSF46689">
    <property type="entry name" value="Homeodomain-like"/>
    <property type="match status" value="2"/>
</dbReference>
<dbReference type="SMART" id="SM00342">
    <property type="entry name" value="HTH_ARAC"/>
    <property type="match status" value="1"/>
</dbReference>
<dbReference type="PRINTS" id="PR00032">
    <property type="entry name" value="HTHARAC"/>
</dbReference>
<dbReference type="Pfam" id="PF02311">
    <property type="entry name" value="AraC_binding"/>
    <property type="match status" value="1"/>
</dbReference>
<evidence type="ECO:0000259" key="4">
    <source>
        <dbReference type="PROSITE" id="PS01124"/>
    </source>
</evidence>
<dbReference type="EMBL" id="SIRE01000004">
    <property type="protein sequence ID" value="TBL80585.1"/>
    <property type="molecule type" value="Genomic_DNA"/>
</dbReference>
<accession>A0A4Q9DW82</accession>
<sequence>MLSADHLRLTSNFGKVTCERTWKWDTLHQPLPDFDLWYVWSGEGHLSRNGEPQEVSKGSCYLFRPGDATLAGLNPQKPLTVTFIHFSIDGIDPAAMPAPYHYIKDTPYFEALLNRFVMTMVDQTSVSTLEASYALTLMLLHLLREETEETRTEKSMIHEVAHYIKETPGEEHTIAALAEKAQLSPRYFSLKFKETMGVSLERYVVQTRIERAEHLLRFNGMTVGEVAEALGYRSIYFFSRQFKQYRGKTPSEVRRM</sequence>
<keyword evidence="3" id="KW-0804">Transcription</keyword>
<protein>
    <submittedName>
        <fullName evidence="5">AraC family transcriptional regulator</fullName>
    </submittedName>
</protein>
<dbReference type="AlphaFoldDB" id="A0A4Q9DW82"/>
<dbReference type="Gene3D" id="1.10.10.60">
    <property type="entry name" value="Homeodomain-like"/>
    <property type="match status" value="2"/>
</dbReference>
<comment type="caution">
    <text evidence="5">The sequence shown here is derived from an EMBL/GenBank/DDBJ whole genome shotgun (WGS) entry which is preliminary data.</text>
</comment>
<dbReference type="PANTHER" id="PTHR43280:SF28">
    <property type="entry name" value="HTH-TYPE TRANSCRIPTIONAL ACTIVATOR RHAS"/>
    <property type="match status" value="1"/>
</dbReference>
<evidence type="ECO:0000256" key="2">
    <source>
        <dbReference type="ARBA" id="ARBA00023125"/>
    </source>
</evidence>
<organism evidence="5 6">
    <name type="scientific">Paenibacillus thalictri</name>
    <dbReference type="NCBI Taxonomy" id="2527873"/>
    <lineage>
        <taxon>Bacteria</taxon>
        <taxon>Bacillati</taxon>
        <taxon>Bacillota</taxon>
        <taxon>Bacilli</taxon>
        <taxon>Bacillales</taxon>
        <taxon>Paenibacillaceae</taxon>
        <taxon>Paenibacillus</taxon>
    </lineage>
</organism>
<dbReference type="InterPro" id="IPR003313">
    <property type="entry name" value="AraC-bd"/>
</dbReference>
<dbReference type="GO" id="GO:0043565">
    <property type="term" value="F:sequence-specific DNA binding"/>
    <property type="evidence" value="ECO:0007669"/>
    <property type="project" value="InterPro"/>
</dbReference>
<dbReference type="PANTHER" id="PTHR43280">
    <property type="entry name" value="ARAC-FAMILY TRANSCRIPTIONAL REGULATOR"/>
    <property type="match status" value="1"/>
</dbReference>
<evidence type="ECO:0000256" key="3">
    <source>
        <dbReference type="ARBA" id="ARBA00023163"/>
    </source>
</evidence>
<dbReference type="GO" id="GO:0003700">
    <property type="term" value="F:DNA-binding transcription factor activity"/>
    <property type="evidence" value="ECO:0007669"/>
    <property type="project" value="InterPro"/>
</dbReference>
<reference evidence="5 6" key="1">
    <citation type="submission" date="2019-02" db="EMBL/GenBank/DDBJ databases">
        <title>Paenibacillus sp. nov., isolated from surface-sterilized tissue of Thalictrum simplex L.</title>
        <authorList>
            <person name="Tuo L."/>
        </authorList>
    </citation>
    <scope>NUCLEOTIDE SEQUENCE [LARGE SCALE GENOMIC DNA]</scope>
    <source>
        <strain evidence="5 6">N2SHLJ1</strain>
    </source>
</reference>
<name>A0A4Q9DW82_9BACL</name>
<evidence type="ECO:0000313" key="5">
    <source>
        <dbReference type="EMBL" id="TBL80585.1"/>
    </source>
</evidence>
<dbReference type="PROSITE" id="PS01124">
    <property type="entry name" value="HTH_ARAC_FAMILY_2"/>
    <property type="match status" value="1"/>
</dbReference>
<dbReference type="InterPro" id="IPR018062">
    <property type="entry name" value="HTH_AraC-typ_CS"/>
</dbReference>
<dbReference type="InterPro" id="IPR009057">
    <property type="entry name" value="Homeodomain-like_sf"/>
</dbReference>
<keyword evidence="2" id="KW-0238">DNA-binding</keyword>
<dbReference type="Pfam" id="PF12833">
    <property type="entry name" value="HTH_18"/>
    <property type="match status" value="1"/>
</dbReference>
<dbReference type="RefSeq" id="WP_131012186.1">
    <property type="nucleotide sequence ID" value="NZ_SIRE01000004.1"/>
</dbReference>
<dbReference type="OrthoDB" id="9803764at2"/>
<dbReference type="InterPro" id="IPR018060">
    <property type="entry name" value="HTH_AraC"/>
</dbReference>
<dbReference type="InterPro" id="IPR037923">
    <property type="entry name" value="HTH-like"/>
</dbReference>
<evidence type="ECO:0000313" key="6">
    <source>
        <dbReference type="Proteomes" id="UP000293142"/>
    </source>
</evidence>
<dbReference type="SUPFAM" id="SSF51215">
    <property type="entry name" value="Regulatory protein AraC"/>
    <property type="match status" value="1"/>
</dbReference>